<dbReference type="GO" id="GO:0006950">
    <property type="term" value="P:response to stress"/>
    <property type="evidence" value="ECO:0007669"/>
    <property type="project" value="TreeGrafter"/>
</dbReference>
<dbReference type="Gene3D" id="1.10.10.10">
    <property type="entry name" value="Winged helix-like DNA-binding domain superfamily/Winged helix DNA-binding domain"/>
    <property type="match status" value="1"/>
</dbReference>
<organism evidence="3 4">
    <name type="scientific">Rivibacter subsaxonicus</name>
    <dbReference type="NCBI Taxonomy" id="457575"/>
    <lineage>
        <taxon>Bacteria</taxon>
        <taxon>Pseudomonadati</taxon>
        <taxon>Pseudomonadota</taxon>
        <taxon>Betaproteobacteria</taxon>
        <taxon>Burkholderiales</taxon>
        <taxon>Rivibacter</taxon>
    </lineage>
</organism>
<reference evidence="3 4" key="1">
    <citation type="submission" date="2019-02" db="EMBL/GenBank/DDBJ databases">
        <title>Genomic Encyclopedia of Type Strains, Phase IV (KMG-IV): sequencing the most valuable type-strain genomes for metagenomic binning, comparative biology and taxonomic classification.</title>
        <authorList>
            <person name="Goeker M."/>
        </authorList>
    </citation>
    <scope>NUCLEOTIDE SEQUENCE [LARGE SCALE GENOMIC DNA]</scope>
    <source>
        <strain evidence="3 4">DSM 19570</strain>
    </source>
</reference>
<feature type="region of interest" description="Disordered" evidence="1">
    <location>
        <begin position="1"/>
        <end position="22"/>
    </location>
</feature>
<dbReference type="Proteomes" id="UP000293671">
    <property type="component" value="Unassembled WGS sequence"/>
</dbReference>
<evidence type="ECO:0000313" key="3">
    <source>
        <dbReference type="EMBL" id="RZU00728.1"/>
    </source>
</evidence>
<dbReference type="InterPro" id="IPR000835">
    <property type="entry name" value="HTH_MarR-typ"/>
</dbReference>
<dbReference type="InterPro" id="IPR036388">
    <property type="entry name" value="WH-like_DNA-bd_sf"/>
</dbReference>
<dbReference type="PANTHER" id="PTHR33164">
    <property type="entry name" value="TRANSCRIPTIONAL REGULATOR, MARR FAMILY"/>
    <property type="match status" value="1"/>
</dbReference>
<dbReference type="PANTHER" id="PTHR33164:SF43">
    <property type="entry name" value="HTH-TYPE TRANSCRIPTIONAL REPRESSOR YETL"/>
    <property type="match status" value="1"/>
</dbReference>
<proteinExistence type="predicted"/>
<dbReference type="InterPro" id="IPR039422">
    <property type="entry name" value="MarR/SlyA-like"/>
</dbReference>
<evidence type="ECO:0000256" key="1">
    <source>
        <dbReference type="SAM" id="MobiDB-lite"/>
    </source>
</evidence>
<protein>
    <submittedName>
        <fullName evidence="3">MarR family transcriptional regulator</fullName>
    </submittedName>
</protein>
<dbReference type="PRINTS" id="PR00598">
    <property type="entry name" value="HTHMARR"/>
</dbReference>
<name>A0A4Q7VWB0_9BURK</name>
<sequence length="168" mass="18732">MAPRKTPETEVEEPAAAGQGAHAPLDQSALRHVLGHHISVADVPSKKLYFRHIGEPLGLRPVEFSLLVLVQANRDVTQKQLANALALSPPNLTLLLDKLVERDLILRERSAADRRVQHVRLTRDGAATARKALASSHEMEREWSRQLSEAEKAMLIELLQKVGRLRRA</sequence>
<dbReference type="PROSITE" id="PS50995">
    <property type="entry name" value="HTH_MARR_2"/>
    <property type="match status" value="1"/>
</dbReference>
<feature type="domain" description="HTH marR-type" evidence="2">
    <location>
        <begin position="27"/>
        <end position="164"/>
    </location>
</feature>
<dbReference type="EMBL" id="SHKP01000005">
    <property type="protein sequence ID" value="RZU00728.1"/>
    <property type="molecule type" value="Genomic_DNA"/>
</dbReference>
<dbReference type="SMART" id="SM00347">
    <property type="entry name" value="HTH_MARR"/>
    <property type="match status" value="1"/>
</dbReference>
<gene>
    <name evidence="3" type="ORF">EV670_1440</name>
</gene>
<dbReference type="InterPro" id="IPR036390">
    <property type="entry name" value="WH_DNA-bd_sf"/>
</dbReference>
<evidence type="ECO:0000259" key="2">
    <source>
        <dbReference type="PROSITE" id="PS50995"/>
    </source>
</evidence>
<accession>A0A4Q7VWB0</accession>
<dbReference type="RefSeq" id="WP_242616870.1">
    <property type="nucleotide sequence ID" value="NZ_SHKP01000005.1"/>
</dbReference>
<evidence type="ECO:0000313" key="4">
    <source>
        <dbReference type="Proteomes" id="UP000293671"/>
    </source>
</evidence>
<comment type="caution">
    <text evidence="3">The sequence shown here is derived from an EMBL/GenBank/DDBJ whole genome shotgun (WGS) entry which is preliminary data.</text>
</comment>
<dbReference type="GO" id="GO:0003700">
    <property type="term" value="F:DNA-binding transcription factor activity"/>
    <property type="evidence" value="ECO:0007669"/>
    <property type="project" value="InterPro"/>
</dbReference>
<dbReference type="Pfam" id="PF01047">
    <property type="entry name" value="MarR"/>
    <property type="match status" value="1"/>
</dbReference>
<dbReference type="SUPFAM" id="SSF46785">
    <property type="entry name" value="Winged helix' DNA-binding domain"/>
    <property type="match status" value="1"/>
</dbReference>
<keyword evidence="4" id="KW-1185">Reference proteome</keyword>
<dbReference type="AlphaFoldDB" id="A0A4Q7VWB0"/>